<dbReference type="InterPro" id="IPR025166">
    <property type="entry name" value="Integrase_DNA_bind_dom"/>
</dbReference>
<dbReference type="CDD" id="cd00801">
    <property type="entry name" value="INT_P4_C"/>
    <property type="match status" value="1"/>
</dbReference>
<comment type="caution">
    <text evidence="8">The sequence shown here is derived from an EMBL/GenBank/DDBJ whole genome shotgun (WGS) entry which is preliminary data.</text>
</comment>
<dbReference type="Pfam" id="PF00589">
    <property type="entry name" value="Phage_integrase"/>
    <property type="match status" value="1"/>
</dbReference>
<organism evidence="8 9">
    <name type="scientific">Parashewanella curva</name>
    <dbReference type="NCBI Taxonomy" id="2338552"/>
    <lineage>
        <taxon>Bacteria</taxon>
        <taxon>Pseudomonadati</taxon>
        <taxon>Pseudomonadota</taxon>
        <taxon>Gammaproteobacteria</taxon>
        <taxon>Alteromonadales</taxon>
        <taxon>Shewanellaceae</taxon>
        <taxon>Parashewanella</taxon>
    </lineage>
</organism>
<dbReference type="PANTHER" id="PTHR30629">
    <property type="entry name" value="PROPHAGE INTEGRASE"/>
    <property type="match status" value="1"/>
</dbReference>
<accession>A0A3L8PSC3</accession>
<evidence type="ECO:0000256" key="5">
    <source>
        <dbReference type="PROSITE-ProRule" id="PRU01248"/>
    </source>
</evidence>
<evidence type="ECO:0000313" key="9">
    <source>
        <dbReference type="Proteomes" id="UP000281474"/>
    </source>
</evidence>
<dbReference type="GO" id="GO:0015074">
    <property type="term" value="P:DNA integration"/>
    <property type="evidence" value="ECO:0007669"/>
    <property type="project" value="UniProtKB-KW"/>
</dbReference>
<reference evidence="8 9" key="1">
    <citation type="submission" date="2018-09" db="EMBL/GenBank/DDBJ databases">
        <title>Phylogeny of the Shewanellaceae, and recommendation for two new genera, Pseudoshewanella and Parashewanella.</title>
        <authorList>
            <person name="Wang G."/>
        </authorList>
    </citation>
    <scope>NUCLEOTIDE SEQUENCE [LARGE SCALE GENOMIC DNA]</scope>
    <source>
        <strain evidence="8 9">C51</strain>
    </source>
</reference>
<dbReference type="PROSITE" id="PS51898">
    <property type="entry name" value="TYR_RECOMBINASE"/>
    <property type="match status" value="1"/>
</dbReference>
<dbReference type="EMBL" id="QZEI01000081">
    <property type="protein sequence ID" value="RLV58310.1"/>
    <property type="molecule type" value="Genomic_DNA"/>
</dbReference>
<dbReference type="AlphaFoldDB" id="A0A3L8PSC3"/>
<evidence type="ECO:0000256" key="1">
    <source>
        <dbReference type="ARBA" id="ARBA00008857"/>
    </source>
</evidence>
<dbReference type="PANTHER" id="PTHR30629:SF6">
    <property type="entry name" value="PROPHAGE INTEGRASE INTA-RELATED"/>
    <property type="match status" value="1"/>
</dbReference>
<keyword evidence="9" id="KW-1185">Reference proteome</keyword>
<dbReference type="Gene3D" id="1.10.443.10">
    <property type="entry name" value="Intergrase catalytic core"/>
    <property type="match status" value="1"/>
</dbReference>
<keyword evidence="4" id="KW-0233">DNA recombination</keyword>
<dbReference type="Proteomes" id="UP000281474">
    <property type="component" value="Unassembled WGS sequence"/>
</dbReference>
<dbReference type="Gene3D" id="3.30.160.390">
    <property type="entry name" value="Integrase, DNA-binding domain"/>
    <property type="match status" value="1"/>
</dbReference>
<dbReference type="OrthoDB" id="9795573at2"/>
<comment type="similarity">
    <text evidence="1">Belongs to the 'phage' integrase family.</text>
</comment>
<sequence>MGNKVTRLTDKEIKGVKPSSKDKVLCDGDGLQLRIRTTGTKSWNFNYLHPLTRKRINMGLGAYPSVTLAMARKQAIDARSILAHGIDPKEHRNQQRQIEKDLAYNTLKRVSEQWFEIKKHSVSENYADDVWRSLERYVFPKFGNIPISTITAPNMIQLLKPIEAAGHLETVKRLCQRLNEIMVFAVNTGLIFANPLSGINAGFKKPKPENMLTLKPEELPELMMTIANASIKRSTRCLIEWQLHTMTRPVETAMTQWSEIDLEEKIWTIPAEKMKRRREHVIPLTDSMIRILQVMHPISGHREYVFPSDRDPKSHCNSQTANMALKRMGFANRLVSHGLRSLASTTLNSEGFNRDLIEVALSHVDDNQVRDAYNHAKYLKRRRPMMEWWSNHIENASKGSVSVTGFRGFKVVS</sequence>
<dbReference type="InterPro" id="IPR010998">
    <property type="entry name" value="Integrase_recombinase_N"/>
</dbReference>
<dbReference type="GO" id="GO:0003677">
    <property type="term" value="F:DNA binding"/>
    <property type="evidence" value="ECO:0007669"/>
    <property type="project" value="UniProtKB-UniRule"/>
</dbReference>
<dbReference type="Gene3D" id="1.10.150.130">
    <property type="match status" value="1"/>
</dbReference>
<evidence type="ECO:0000313" key="8">
    <source>
        <dbReference type="EMBL" id="RLV58310.1"/>
    </source>
</evidence>
<evidence type="ECO:0000256" key="4">
    <source>
        <dbReference type="ARBA" id="ARBA00023172"/>
    </source>
</evidence>
<evidence type="ECO:0000256" key="2">
    <source>
        <dbReference type="ARBA" id="ARBA00022908"/>
    </source>
</evidence>
<evidence type="ECO:0000256" key="3">
    <source>
        <dbReference type="ARBA" id="ARBA00023125"/>
    </source>
</evidence>
<dbReference type="SUPFAM" id="SSF56349">
    <property type="entry name" value="DNA breaking-rejoining enzymes"/>
    <property type="match status" value="1"/>
</dbReference>
<dbReference type="InterPro" id="IPR002104">
    <property type="entry name" value="Integrase_catalytic"/>
</dbReference>
<keyword evidence="2" id="KW-0229">DNA integration</keyword>
<gene>
    <name evidence="8" type="ORF">D5018_18040</name>
</gene>
<feature type="domain" description="Tyr recombinase" evidence="6">
    <location>
        <begin position="209"/>
        <end position="387"/>
    </location>
</feature>
<name>A0A3L8PSC3_9GAMM</name>
<evidence type="ECO:0000259" key="7">
    <source>
        <dbReference type="PROSITE" id="PS51900"/>
    </source>
</evidence>
<dbReference type="InterPro" id="IPR011010">
    <property type="entry name" value="DNA_brk_join_enz"/>
</dbReference>
<dbReference type="RefSeq" id="WP_121840386.1">
    <property type="nucleotide sequence ID" value="NZ_ML014830.1"/>
</dbReference>
<dbReference type="InterPro" id="IPR013762">
    <property type="entry name" value="Integrase-like_cat_sf"/>
</dbReference>
<feature type="domain" description="Core-binding (CB)" evidence="7">
    <location>
        <begin position="105"/>
        <end position="186"/>
    </location>
</feature>
<protein>
    <submittedName>
        <fullName evidence="8">DUF4102 domain-containing protein</fullName>
    </submittedName>
</protein>
<dbReference type="InterPro" id="IPR044068">
    <property type="entry name" value="CB"/>
</dbReference>
<keyword evidence="3 5" id="KW-0238">DNA-binding</keyword>
<evidence type="ECO:0000259" key="6">
    <source>
        <dbReference type="PROSITE" id="PS51898"/>
    </source>
</evidence>
<dbReference type="InterPro" id="IPR038488">
    <property type="entry name" value="Integrase_DNA-bd_sf"/>
</dbReference>
<dbReference type="GO" id="GO:0006310">
    <property type="term" value="P:DNA recombination"/>
    <property type="evidence" value="ECO:0007669"/>
    <property type="project" value="UniProtKB-KW"/>
</dbReference>
<dbReference type="InterPro" id="IPR050808">
    <property type="entry name" value="Phage_Integrase"/>
</dbReference>
<dbReference type="PROSITE" id="PS51900">
    <property type="entry name" value="CB"/>
    <property type="match status" value="1"/>
</dbReference>
<proteinExistence type="inferred from homology"/>
<dbReference type="Pfam" id="PF22022">
    <property type="entry name" value="Phage_int_M"/>
    <property type="match status" value="1"/>
</dbReference>
<dbReference type="NCBIfam" id="NF007246">
    <property type="entry name" value="PRK09692.1"/>
    <property type="match status" value="1"/>
</dbReference>
<dbReference type="Pfam" id="PF13356">
    <property type="entry name" value="Arm-DNA-bind_3"/>
    <property type="match status" value="1"/>
</dbReference>
<dbReference type="InterPro" id="IPR053876">
    <property type="entry name" value="Phage_int_M"/>
</dbReference>